<accession>A0A388TB86</accession>
<dbReference type="PANTHER" id="PTHR36454">
    <property type="entry name" value="LMO2823 PROTEIN"/>
    <property type="match status" value="1"/>
</dbReference>
<evidence type="ECO:0000313" key="1">
    <source>
        <dbReference type="EMBL" id="GBR74007.1"/>
    </source>
</evidence>
<protein>
    <submittedName>
        <fullName evidence="1">Protein DUF1015</fullName>
    </submittedName>
</protein>
<comment type="caution">
    <text evidence="1">The sequence shown here is derived from an EMBL/GenBank/DDBJ whole genome shotgun (WGS) entry which is preliminary data.</text>
</comment>
<evidence type="ECO:0000313" key="2">
    <source>
        <dbReference type="Proteomes" id="UP000269352"/>
    </source>
</evidence>
<dbReference type="InterPro" id="IPR008323">
    <property type="entry name" value="UCP033563"/>
</dbReference>
<dbReference type="AlphaFoldDB" id="A0A388TB86"/>
<dbReference type="Proteomes" id="UP000269352">
    <property type="component" value="Unassembled WGS sequence"/>
</dbReference>
<dbReference type="PIRSF" id="PIRSF033563">
    <property type="entry name" value="UCP033563"/>
    <property type="match status" value="1"/>
</dbReference>
<gene>
    <name evidence="1" type="ORF">NO1_1249</name>
</gene>
<sequence>MARIKAFQGIRYNKEKVNYSDVVTQPYDKISPELLEAYYKRSPYTAAKLIRNKAADPYQAAAAELQSWLEQKVLLQDAQPSIYAYHQTYKINGEPKTRKGFIALVGLEDFAKKIILPHEKTLAKPKADRLNLLRATNAHFGQIFFLYSDPQKKVEALLQAAANREPDETAVDHFGDTHTLWQITDAEIIQEVRAVLADKQLLIADGHHRYETSGNFAREHGAAFGTESPYGYTMATLVNSEDEGLTVLPTHRLVHGLAGFSEAEFLKQAAAYFEATPHHALEHLLKAMQDKRAAGKISLGFYAGQPLLYEMTLRDPAALAKLAADKSAAWQQLDVAVLHTLILEKILGLTKEKQEAQENLNYIRTAHSAFEQVLNGQEQAAFFLNNTTVQQTYDVVLAGDIMPQKSTDFYPKLLSGLVIYKIK</sequence>
<dbReference type="EMBL" id="BGZN01000026">
    <property type="protein sequence ID" value="GBR74007.1"/>
    <property type="molecule type" value="Genomic_DNA"/>
</dbReference>
<dbReference type="PANTHER" id="PTHR36454:SF1">
    <property type="entry name" value="DUF1015 DOMAIN-CONTAINING PROTEIN"/>
    <property type="match status" value="1"/>
</dbReference>
<organism evidence="1 2">
    <name type="scientific">Termititenax aidoneus</name>
    <dbReference type="NCBI Taxonomy" id="2218524"/>
    <lineage>
        <taxon>Bacteria</taxon>
        <taxon>Bacillati</taxon>
        <taxon>Candidatus Margulisiibacteriota</taxon>
        <taxon>Candidatus Termititenacia</taxon>
        <taxon>Candidatus Termititenacales</taxon>
        <taxon>Candidatus Termititenacaceae</taxon>
        <taxon>Candidatus Termititenax</taxon>
    </lineage>
</organism>
<dbReference type="Pfam" id="PF06245">
    <property type="entry name" value="DUF1015"/>
    <property type="match status" value="1"/>
</dbReference>
<proteinExistence type="predicted"/>
<reference evidence="1 2" key="1">
    <citation type="journal article" date="2019" name="ISME J.">
        <title>Genome analyses of uncultured TG2/ZB3 bacteria in 'Margulisbacteria' specifically attached to ectosymbiotic spirochetes of protists in the termite gut.</title>
        <authorList>
            <person name="Utami Y.D."/>
            <person name="Kuwahara H."/>
            <person name="Igai K."/>
            <person name="Murakami T."/>
            <person name="Sugaya K."/>
            <person name="Morikawa T."/>
            <person name="Nagura Y."/>
            <person name="Yuki M."/>
            <person name="Deevong P."/>
            <person name="Inoue T."/>
            <person name="Kihara K."/>
            <person name="Lo N."/>
            <person name="Yamada A."/>
            <person name="Ohkuma M."/>
            <person name="Hongoh Y."/>
        </authorList>
    </citation>
    <scope>NUCLEOTIDE SEQUENCE [LARGE SCALE GENOMIC DNA]</scope>
    <source>
        <strain evidence="1">NkOx7-01</strain>
    </source>
</reference>
<keyword evidence="2" id="KW-1185">Reference proteome</keyword>
<name>A0A388TB86_TERA1</name>